<dbReference type="InterPro" id="IPR001434">
    <property type="entry name" value="OmcB-like_DUF11"/>
</dbReference>
<gene>
    <name evidence="4" type="ORF">FKV42_07360</name>
</gene>
<feature type="domain" description="DUF11" evidence="2">
    <location>
        <begin position="289"/>
        <end position="384"/>
    </location>
</feature>
<evidence type="ECO:0000259" key="2">
    <source>
        <dbReference type="Pfam" id="PF01345"/>
    </source>
</evidence>
<sequence>MKNGQKIILCVGIFFAYIIMFAGTAAADYNPLIISKTDGCDQIEQGESLLYEISFENPNGQEVSDVIITDTLPAGVTFVDATADGKCSDGVVTWNIGTMSASEYDTVSVTVQVDSNTTGNLVNTAEIECNESEQISICEDETEVVIVYLPLIISKTDGYDQIEQGESLTYEITFENPNEQEVNGVTITDALPKGVTFVDATADGKCSDGVVTWNKGSMAAFECDAVSVTVQVDSNTIGNLVNTAEIECSEIGQISRCEDETEAIAMDYIMEAIATDYVAEPLSVAYIPLEISKTDGHDNVTQGEYLIYEITFENPNEHEVNGVIITDTLPKGVTFVDADEGEYSDGIVTWDIGTMSASDSGSVFVTVVVDSDPNRELVNFAEIKCNEIRKISSCKDKTKVLPGIPEFPTIAIPMAAILGLAFFFQRRKD</sequence>
<dbReference type="PANTHER" id="PTHR34819">
    <property type="entry name" value="LARGE CYSTEINE-RICH PERIPLASMIC PROTEIN OMCB"/>
    <property type="match status" value="1"/>
</dbReference>
<dbReference type="Gene3D" id="2.60.40.740">
    <property type="match status" value="1"/>
</dbReference>
<organism evidence="4 5">
    <name type="scientific">Methanolobus vulcani</name>
    <dbReference type="NCBI Taxonomy" id="38026"/>
    <lineage>
        <taxon>Archaea</taxon>
        <taxon>Methanobacteriati</taxon>
        <taxon>Methanobacteriota</taxon>
        <taxon>Stenosarchaea group</taxon>
        <taxon>Methanomicrobia</taxon>
        <taxon>Methanosarcinales</taxon>
        <taxon>Methanosarcinaceae</taxon>
        <taxon>Methanolobus</taxon>
    </lineage>
</organism>
<proteinExistence type="predicted"/>
<dbReference type="Gene3D" id="2.60.40.1170">
    <property type="entry name" value="Mu homology domain, subdomain B"/>
    <property type="match status" value="2"/>
</dbReference>
<reference evidence="4 5" key="1">
    <citation type="submission" date="2019-06" db="EMBL/GenBank/DDBJ databases">
        <title>Draft genome sequence of Methanolobus vulcani B1d.</title>
        <authorList>
            <person name="Creighbaum A.J."/>
            <person name="Ticak T."/>
            <person name="Hariraju D."/>
            <person name="Arivett B.A."/>
            <person name="Ferguson D.J.Jr."/>
        </authorList>
    </citation>
    <scope>NUCLEOTIDE SEQUENCE [LARGE SCALE GENOMIC DNA]</scope>
    <source>
        <strain evidence="4 5">B1d</strain>
    </source>
</reference>
<dbReference type="Proteomes" id="UP000319335">
    <property type="component" value="Unassembled WGS sequence"/>
</dbReference>
<feature type="domain" description="DUF11" evidence="2">
    <location>
        <begin position="152"/>
        <end position="248"/>
    </location>
</feature>
<feature type="domain" description="DUF11" evidence="2">
    <location>
        <begin position="33"/>
        <end position="131"/>
    </location>
</feature>
<evidence type="ECO:0000256" key="1">
    <source>
        <dbReference type="SAM" id="Phobius"/>
    </source>
</evidence>
<evidence type="ECO:0000313" key="5">
    <source>
        <dbReference type="Proteomes" id="UP000319335"/>
    </source>
</evidence>
<keyword evidence="1" id="KW-1133">Transmembrane helix</keyword>
<evidence type="ECO:0000313" key="4">
    <source>
        <dbReference type="EMBL" id="TQD24885.1"/>
    </source>
</evidence>
<dbReference type="Pfam" id="PF26596">
    <property type="entry name" value="PEF-CTERM_ARCH"/>
    <property type="match status" value="1"/>
</dbReference>
<name>A0A7Z8P1V0_9EURY</name>
<feature type="transmembrane region" description="Helical" evidence="1">
    <location>
        <begin position="407"/>
        <end position="424"/>
    </location>
</feature>
<dbReference type="RefSeq" id="WP_154809612.1">
    <property type="nucleotide sequence ID" value="NZ_VIAQ01000015.1"/>
</dbReference>
<feature type="domain" description="PEF-CTERM protein sorting" evidence="3">
    <location>
        <begin position="404"/>
        <end position="428"/>
    </location>
</feature>
<dbReference type="InterPro" id="IPR017474">
    <property type="entry name" value="PEF_CTERM_C"/>
</dbReference>
<dbReference type="Pfam" id="PF01345">
    <property type="entry name" value="DUF11"/>
    <property type="match status" value="3"/>
</dbReference>
<accession>A0A7Z8P1V0</accession>
<keyword evidence="5" id="KW-1185">Reference proteome</keyword>
<keyword evidence="1" id="KW-0812">Transmembrane</keyword>
<evidence type="ECO:0000259" key="3">
    <source>
        <dbReference type="Pfam" id="PF26596"/>
    </source>
</evidence>
<comment type="caution">
    <text evidence="4">The sequence shown here is derived from an EMBL/GenBank/DDBJ whole genome shotgun (WGS) entry which is preliminary data.</text>
</comment>
<dbReference type="InterPro" id="IPR047589">
    <property type="entry name" value="DUF11_rpt"/>
</dbReference>
<dbReference type="EMBL" id="VIAQ01000015">
    <property type="protein sequence ID" value="TQD24885.1"/>
    <property type="molecule type" value="Genomic_DNA"/>
</dbReference>
<dbReference type="NCBIfam" id="TIGR01451">
    <property type="entry name" value="B_ant_repeat"/>
    <property type="match status" value="3"/>
</dbReference>
<dbReference type="OrthoDB" id="9787at2157"/>
<dbReference type="AlphaFoldDB" id="A0A7Z8P1V0"/>
<dbReference type="PANTHER" id="PTHR34819:SF3">
    <property type="entry name" value="CELL SURFACE PROTEIN"/>
    <property type="match status" value="1"/>
</dbReference>
<dbReference type="NCBIfam" id="TIGR03024">
    <property type="entry name" value="arch_PEF_CTERM"/>
    <property type="match status" value="1"/>
</dbReference>
<keyword evidence="1" id="KW-0472">Membrane</keyword>
<protein>
    <submittedName>
        <fullName evidence="4">DUF11 domain-containing protein</fullName>
    </submittedName>
</protein>
<dbReference type="InterPro" id="IPR051172">
    <property type="entry name" value="Chlamydia_OmcB"/>
</dbReference>